<evidence type="ECO:0000313" key="3">
    <source>
        <dbReference type="Proteomes" id="UP000494206"/>
    </source>
</evidence>
<dbReference type="Pfam" id="PF10316">
    <property type="entry name" value="7TM_GPCR_Srbc"/>
    <property type="match status" value="1"/>
</dbReference>
<keyword evidence="1" id="KW-0812">Transmembrane</keyword>
<dbReference type="AlphaFoldDB" id="A0A8S1ECP1"/>
<protein>
    <submittedName>
        <fullName evidence="2">Uncharacterized protein</fullName>
    </submittedName>
</protein>
<feature type="transmembrane region" description="Helical" evidence="1">
    <location>
        <begin position="56"/>
        <end position="78"/>
    </location>
</feature>
<dbReference type="EMBL" id="CADEPM010000001">
    <property type="protein sequence ID" value="CAB3399099.1"/>
    <property type="molecule type" value="Genomic_DNA"/>
</dbReference>
<dbReference type="PANTHER" id="PTHR46955:SF5">
    <property type="entry name" value="G_PROTEIN_RECEP_F1_2 DOMAIN-CONTAINING PROTEIN"/>
    <property type="match status" value="1"/>
</dbReference>
<dbReference type="PANTHER" id="PTHR46955">
    <property type="entry name" value="PROTEIN CBG01349-RELATED"/>
    <property type="match status" value="1"/>
</dbReference>
<dbReference type="SUPFAM" id="SSF81321">
    <property type="entry name" value="Family A G protein-coupled receptor-like"/>
    <property type="match status" value="1"/>
</dbReference>
<keyword evidence="3" id="KW-1185">Reference proteome</keyword>
<comment type="caution">
    <text evidence="2">The sequence shown here is derived from an EMBL/GenBank/DDBJ whole genome shotgun (WGS) entry which is preliminary data.</text>
</comment>
<dbReference type="InterPro" id="IPR018247">
    <property type="entry name" value="EF_Hand_1_Ca_BS"/>
</dbReference>
<feature type="transmembrane region" description="Helical" evidence="1">
    <location>
        <begin position="230"/>
        <end position="254"/>
    </location>
</feature>
<feature type="transmembrane region" description="Helical" evidence="1">
    <location>
        <begin position="182"/>
        <end position="210"/>
    </location>
</feature>
<organism evidence="2 3">
    <name type="scientific">Caenorhabditis bovis</name>
    <dbReference type="NCBI Taxonomy" id="2654633"/>
    <lineage>
        <taxon>Eukaryota</taxon>
        <taxon>Metazoa</taxon>
        <taxon>Ecdysozoa</taxon>
        <taxon>Nematoda</taxon>
        <taxon>Chromadorea</taxon>
        <taxon>Rhabditida</taxon>
        <taxon>Rhabditina</taxon>
        <taxon>Rhabditomorpha</taxon>
        <taxon>Rhabditoidea</taxon>
        <taxon>Rhabditidae</taxon>
        <taxon>Peloderinae</taxon>
        <taxon>Caenorhabditis</taxon>
    </lineage>
</organism>
<dbReference type="PROSITE" id="PS00018">
    <property type="entry name" value="EF_HAND_1"/>
    <property type="match status" value="1"/>
</dbReference>
<evidence type="ECO:0000313" key="2">
    <source>
        <dbReference type="EMBL" id="CAB3399099.1"/>
    </source>
</evidence>
<reference evidence="2 3" key="1">
    <citation type="submission" date="2020-04" db="EMBL/GenBank/DDBJ databases">
        <authorList>
            <person name="Laetsch R D."/>
            <person name="Stevens L."/>
            <person name="Kumar S."/>
            <person name="Blaxter L. M."/>
        </authorList>
    </citation>
    <scope>NUCLEOTIDE SEQUENCE [LARGE SCALE GENOMIC DNA]</scope>
</reference>
<keyword evidence="1" id="KW-0472">Membrane</keyword>
<gene>
    <name evidence="2" type="ORF">CBOVIS_LOCUS2280</name>
</gene>
<dbReference type="InterPro" id="IPR052322">
    <property type="entry name" value="Mito_rRNA_Mtase_NSUN4"/>
</dbReference>
<keyword evidence="1" id="KW-1133">Transmembrane helix</keyword>
<proteinExistence type="predicted"/>
<feature type="transmembrane region" description="Helical" evidence="1">
    <location>
        <begin position="22"/>
        <end position="44"/>
    </location>
</feature>
<feature type="transmembrane region" description="Helical" evidence="1">
    <location>
        <begin position="140"/>
        <end position="161"/>
    </location>
</feature>
<sequence length="345" mass="40052">MVLDTSWNETISQYGHKGVTAVHYAALTTGTINCILNLLIWITFHRSPQLLQKHHLYLFYIFAITNFFSGFFTIPTYFNLIYRNNLNCPRWSMMVGGKSVQSFEMACDRIRHIITLSIACERNYALFRPGDYFFLDHKMVSIKVCVVSLLWGLFDMAFLIVEDDLSAIRVHCVTTSSSGPIFHLYFLISTIAFGILLCCSYFTFICKLFVLRGTRLINLRSRSRENYQQVNSLTVAVILMVILFNVLPSTLYLYDMIMGEQRDTDSNQIVSSDEIRDYYKQHPEKMSKKGLHFLDRTIITGRNYTLIEYNKMIKDWLAENGTETRLLADVFGTNHRNSTNLEIKE</sequence>
<evidence type="ECO:0000256" key="1">
    <source>
        <dbReference type="SAM" id="Phobius"/>
    </source>
</evidence>
<dbReference type="Gene3D" id="1.20.1070.10">
    <property type="entry name" value="Rhodopsin 7-helix transmembrane proteins"/>
    <property type="match status" value="1"/>
</dbReference>
<accession>A0A8S1ECP1</accession>
<dbReference type="InterPro" id="IPR019420">
    <property type="entry name" value="7TM_GPCR_serpentine_rcpt_Srbc"/>
</dbReference>
<name>A0A8S1ECP1_9PELO</name>
<dbReference type="Proteomes" id="UP000494206">
    <property type="component" value="Unassembled WGS sequence"/>
</dbReference>
<dbReference type="OrthoDB" id="5841990at2759"/>